<keyword evidence="2" id="KW-1185">Reference proteome</keyword>
<accession>A0ACB0LV45</accession>
<evidence type="ECO:0000313" key="1">
    <source>
        <dbReference type="EMBL" id="CAJ2670967.1"/>
    </source>
</evidence>
<protein>
    <submittedName>
        <fullName evidence="1">Uncharacterized protein</fullName>
    </submittedName>
</protein>
<gene>
    <name evidence="1" type="ORF">MILVUS5_LOCUS34917</name>
</gene>
<organism evidence="1 2">
    <name type="scientific">Trifolium pratense</name>
    <name type="common">Red clover</name>
    <dbReference type="NCBI Taxonomy" id="57577"/>
    <lineage>
        <taxon>Eukaryota</taxon>
        <taxon>Viridiplantae</taxon>
        <taxon>Streptophyta</taxon>
        <taxon>Embryophyta</taxon>
        <taxon>Tracheophyta</taxon>
        <taxon>Spermatophyta</taxon>
        <taxon>Magnoliopsida</taxon>
        <taxon>eudicotyledons</taxon>
        <taxon>Gunneridae</taxon>
        <taxon>Pentapetalae</taxon>
        <taxon>rosids</taxon>
        <taxon>fabids</taxon>
        <taxon>Fabales</taxon>
        <taxon>Fabaceae</taxon>
        <taxon>Papilionoideae</taxon>
        <taxon>50 kb inversion clade</taxon>
        <taxon>NPAAA clade</taxon>
        <taxon>Hologalegina</taxon>
        <taxon>IRL clade</taxon>
        <taxon>Trifolieae</taxon>
        <taxon>Trifolium</taxon>
    </lineage>
</organism>
<evidence type="ECO:0000313" key="2">
    <source>
        <dbReference type="Proteomes" id="UP001177021"/>
    </source>
</evidence>
<proteinExistence type="predicted"/>
<dbReference type="Proteomes" id="UP001177021">
    <property type="component" value="Unassembled WGS sequence"/>
</dbReference>
<sequence>MYNGRFCTSGGIKAPHGYVETDPTGRYGRFKDILGKGAMKTVYRAFDEFLGIEVAWNQVKLGDVSHSPDQLQRLYSEVHLLKNLNHKSMMIFYGSWIDINGKTFNFITELFTSGTLREYRQRYNKVDIRALKNWARQILSGLEYLHNNNPPVIHRDLKCDNIFVNGHKGEVKIGDLGLAAILSRSQVAQSVIGTPEFMAPELYEEKYNELVDIYSFGMCMIEMFTLDFPYSECSNPAQIYKKVTAGKLPNAFFRIKDLEAQRFVGRCLSHASKRPSAKELLMDPFFAKEQLELSLASTTLSTNQTFKHLSIGDRTSRNMTITGSINEEDNTIFLKVRICDEIGQTRHIFFPFDTKNDTAIKVAMEMVEELEISHLDPLEIATMIDNEISTLFPTWMDTHGKCENQLQHSFNYEEDDDDDVNNQNPFVLSSSCPSSPHDSLTKSISKTHFCGKHGMFPQEWNQDLFINDDGSSPSSMNSYKCSNIQYHEDEHCPTIVEEAIFKHNNQNCTRSCQIEEGKTSNFTKQFLYPKMDSCGGCRCGGGHGSSHHKLSRITKNRLNIDEHRSLQLQRSQLLEVYKRRMINTIATMEGIGFQYPDGRRTR</sequence>
<dbReference type="EMBL" id="CASHSV030000615">
    <property type="protein sequence ID" value="CAJ2670967.1"/>
    <property type="molecule type" value="Genomic_DNA"/>
</dbReference>
<name>A0ACB0LV45_TRIPR</name>
<reference evidence="1" key="1">
    <citation type="submission" date="2023-10" db="EMBL/GenBank/DDBJ databases">
        <authorList>
            <person name="Rodriguez Cubillos JULIANA M."/>
            <person name="De Vega J."/>
        </authorList>
    </citation>
    <scope>NUCLEOTIDE SEQUENCE</scope>
</reference>
<comment type="caution">
    <text evidence="1">The sequence shown here is derived from an EMBL/GenBank/DDBJ whole genome shotgun (WGS) entry which is preliminary data.</text>
</comment>